<dbReference type="EC" id="2.8.4.3" evidence="10 11"/>
<dbReference type="GO" id="GO:0035597">
    <property type="term" value="F:tRNA-2-methylthio-N(6)-dimethylallyladenosine(37) synthase activity"/>
    <property type="evidence" value="ECO:0007669"/>
    <property type="project" value="UniProtKB-EC"/>
</dbReference>
<comment type="similarity">
    <text evidence="11">Belongs to the methylthiotransferase family. MiaB subfamily.</text>
</comment>
<evidence type="ECO:0000256" key="10">
    <source>
        <dbReference type="ARBA" id="ARBA00033765"/>
    </source>
</evidence>
<feature type="binding site" evidence="11">
    <location>
        <position position="82"/>
    </location>
    <ligand>
        <name>[4Fe-4S] cluster</name>
        <dbReference type="ChEBI" id="CHEBI:49883"/>
        <label>1</label>
    </ligand>
</feature>
<feature type="binding site" evidence="11">
    <location>
        <position position="162"/>
    </location>
    <ligand>
        <name>[4Fe-4S] cluster</name>
        <dbReference type="ChEBI" id="CHEBI:49883"/>
        <label>2</label>
        <note>4Fe-4S-S-AdoMet</note>
    </ligand>
</feature>
<dbReference type="NCBIfam" id="TIGR01574">
    <property type="entry name" value="miaB-methiolase"/>
    <property type="match status" value="1"/>
</dbReference>
<evidence type="ECO:0000259" key="12">
    <source>
        <dbReference type="PROSITE" id="PS50926"/>
    </source>
</evidence>
<evidence type="ECO:0000256" key="11">
    <source>
        <dbReference type="HAMAP-Rule" id="MF_01864"/>
    </source>
</evidence>
<keyword evidence="2 11" id="KW-0004">4Fe-4S</keyword>
<dbReference type="FunFam" id="3.80.30.20:FF:000001">
    <property type="entry name" value="tRNA-2-methylthio-N(6)-dimethylallyladenosine synthase 2"/>
    <property type="match status" value="1"/>
</dbReference>
<comment type="subunit">
    <text evidence="11">Monomer.</text>
</comment>
<dbReference type="InterPro" id="IPR007197">
    <property type="entry name" value="rSAM"/>
</dbReference>
<keyword evidence="3 11" id="KW-0963">Cytoplasm</keyword>
<name>A0A841R0Z6_9FIRM</name>
<dbReference type="CDD" id="cd01335">
    <property type="entry name" value="Radical_SAM"/>
    <property type="match status" value="1"/>
</dbReference>
<dbReference type="Pfam" id="PF00919">
    <property type="entry name" value="UPF0004"/>
    <property type="match status" value="1"/>
</dbReference>
<feature type="domain" description="TRAM" evidence="12">
    <location>
        <begin position="377"/>
        <end position="441"/>
    </location>
</feature>
<dbReference type="PANTHER" id="PTHR43020:SF2">
    <property type="entry name" value="MITOCHONDRIAL TRNA METHYLTHIOTRANSFERASE CDK5RAP1"/>
    <property type="match status" value="1"/>
</dbReference>
<feature type="binding site" evidence="11">
    <location>
        <position position="48"/>
    </location>
    <ligand>
        <name>[4Fe-4S] cluster</name>
        <dbReference type="ChEBI" id="CHEBI:49883"/>
        <label>1</label>
    </ligand>
</feature>
<protein>
    <recommendedName>
        <fullName evidence="10 11">tRNA-2-methylthio-N(6)-dimethylallyladenosine synthase</fullName>
        <ecNumber evidence="10 11">2.8.4.3</ecNumber>
    </recommendedName>
    <alternativeName>
        <fullName evidence="11">(Dimethylallyl)adenosine tRNA methylthiotransferase MiaB</fullName>
    </alternativeName>
    <alternativeName>
        <fullName evidence="11">tRNA-i(6)A37 methylthiotransferase</fullName>
    </alternativeName>
</protein>
<feature type="domain" description="Radical SAM core" evidence="14">
    <location>
        <begin position="144"/>
        <end position="374"/>
    </location>
</feature>
<dbReference type="SFLD" id="SFLDF00273">
    <property type="entry name" value="(dimethylallyl)adenosine_tRNA"/>
    <property type="match status" value="1"/>
</dbReference>
<evidence type="ECO:0000256" key="4">
    <source>
        <dbReference type="ARBA" id="ARBA00022679"/>
    </source>
</evidence>
<keyword evidence="6 11" id="KW-0819">tRNA processing</keyword>
<gene>
    <name evidence="11" type="primary">miaB</name>
    <name evidence="15" type="ORF">HNR45_000103</name>
</gene>
<evidence type="ECO:0000256" key="7">
    <source>
        <dbReference type="ARBA" id="ARBA00022723"/>
    </source>
</evidence>
<dbReference type="InterPro" id="IPR013848">
    <property type="entry name" value="Methylthiotransferase_N"/>
</dbReference>
<dbReference type="GO" id="GO:0046872">
    <property type="term" value="F:metal ion binding"/>
    <property type="evidence" value="ECO:0007669"/>
    <property type="project" value="UniProtKB-KW"/>
</dbReference>
<evidence type="ECO:0000256" key="1">
    <source>
        <dbReference type="ARBA" id="ARBA00003234"/>
    </source>
</evidence>
<comment type="cofactor">
    <cofactor evidence="11">
        <name>[4Fe-4S] cluster</name>
        <dbReference type="ChEBI" id="CHEBI:49883"/>
    </cofactor>
    <text evidence="11">Binds 2 [4Fe-4S] clusters. One cluster is coordinated with 3 cysteines and an exchangeable S-adenosyl-L-methionine.</text>
</comment>
<dbReference type="GeneID" id="93485387"/>
<dbReference type="InterPro" id="IPR058240">
    <property type="entry name" value="rSAM_sf"/>
</dbReference>
<keyword evidence="7 11" id="KW-0479">Metal-binding</keyword>
<evidence type="ECO:0000256" key="6">
    <source>
        <dbReference type="ARBA" id="ARBA00022694"/>
    </source>
</evidence>
<dbReference type="Pfam" id="PF04055">
    <property type="entry name" value="Radical_SAM"/>
    <property type="match status" value="1"/>
</dbReference>
<dbReference type="Gene3D" id="3.40.50.12160">
    <property type="entry name" value="Methylthiotransferase, N-terminal domain"/>
    <property type="match status" value="1"/>
</dbReference>
<feature type="binding site" evidence="11">
    <location>
        <position position="165"/>
    </location>
    <ligand>
        <name>[4Fe-4S] cluster</name>
        <dbReference type="ChEBI" id="CHEBI:49883"/>
        <label>2</label>
        <note>4Fe-4S-S-AdoMet</note>
    </ligand>
</feature>
<feature type="binding site" evidence="11">
    <location>
        <position position="158"/>
    </location>
    <ligand>
        <name>[4Fe-4S] cluster</name>
        <dbReference type="ChEBI" id="CHEBI:49883"/>
        <label>2</label>
        <note>4Fe-4S-S-AdoMet</note>
    </ligand>
</feature>
<dbReference type="InterPro" id="IPR038135">
    <property type="entry name" value="Methylthiotransferase_N_sf"/>
</dbReference>
<dbReference type="SFLD" id="SFLDS00029">
    <property type="entry name" value="Radical_SAM"/>
    <property type="match status" value="1"/>
</dbReference>
<evidence type="ECO:0000313" key="15">
    <source>
        <dbReference type="EMBL" id="MBB6477081.1"/>
    </source>
</evidence>
<dbReference type="SUPFAM" id="SSF102114">
    <property type="entry name" value="Radical SAM enzymes"/>
    <property type="match status" value="1"/>
</dbReference>
<evidence type="ECO:0000256" key="8">
    <source>
        <dbReference type="ARBA" id="ARBA00023004"/>
    </source>
</evidence>
<keyword evidence="9 11" id="KW-0411">Iron-sulfur</keyword>
<comment type="caution">
    <text evidence="15">The sequence shown here is derived from an EMBL/GenBank/DDBJ whole genome shotgun (WGS) entry which is preliminary data.</text>
</comment>
<dbReference type="InterPro" id="IPR002792">
    <property type="entry name" value="TRAM_dom"/>
</dbReference>
<keyword evidence="5 11" id="KW-0949">S-adenosyl-L-methionine</keyword>
<reference evidence="15 16" key="1">
    <citation type="submission" date="2020-08" db="EMBL/GenBank/DDBJ databases">
        <title>Genomic Encyclopedia of Type Strains, Phase IV (KMG-IV): sequencing the most valuable type-strain genomes for metagenomic binning, comparative biology and taxonomic classification.</title>
        <authorList>
            <person name="Goeker M."/>
        </authorList>
    </citation>
    <scope>NUCLEOTIDE SEQUENCE [LARGE SCALE GENOMIC DNA]</scope>
    <source>
        <strain evidence="15 16">DSM 21255</strain>
    </source>
</reference>
<dbReference type="PROSITE" id="PS51449">
    <property type="entry name" value="MTTASE_N"/>
    <property type="match status" value="1"/>
</dbReference>
<dbReference type="NCBIfam" id="TIGR00089">
    <property type="entry name" value="MiaB/RimO family radical SAM methylthiotransferase"/>
    <property type="match status" value="1"/>
</dbReference>
<evidence type="ECO:0000313" key="16">
    <source>
        <dbReference type="Proteomes" id="UP000591941"/>
    </source>
</evidence>
<sequence length="443" mass="50369">MKGTYHIITYGCQMNESDSERLSGQLEELQYQPTDNMQEADVIVINTCCVRESAENKVYGKIGELKHLKAKNPNLVIGITGCMAQKNKEALFERAPHIDFVFGPYNIHHLKELLQSGKAVASHTLKTQMRGADITDFTDLHAVRKSNVFAWVPIMQGCNKFCTYCIVPYVRGREWSRPIESVVKEVRELAAAGYKEITLLGQNVNAYGLDFKDGTDFADLLREVDKIDGIERVRYMTSHPRDMTREMIDTIAQSRHVVTQMHLPVQSGSDAVLKGMNRGYTVEHYCKLVDYIRKVMPDVVLTTDLIVGFPGETEEMHRETLELLKKIRYDLAYTFLYSPRSGTPAAKMAGQVSKDVMKRRLQELMSIQNEISLERNETMVGKTYEVIVEGPTKNNPKMWFGRTSGNKMIIFAPRATTMIGETTQVKVDHAQTWLLRGELAERN</sequence>
<dbReference type="EMBL" id="JACHHI010000001">
    <property type="protein sequence ID" value="MBB6477081.1"/>
    <property type="molecule type" value="Genomic_DNA"/>
</dbReference>
<dbReference type="PROSITE" id="PS50926">
    <property type="entry name" value="TRAM"/>
    <property type="match status" value="1"/>
</dbReference>
<keyword evidence="4 11" id="KW-0808">Transferase</keyword>
<comment type="subcellular location">
    <subcellularLocation>
        <location evidence="11">Cytoplasm</location>
    </subcellularLocation>
</comment>
<dbReference type="InterPro" id="IPR005839">
    <property type="entry name" value="Methylthiotransferase"/>
</dbReference>
<dbReference type="InterPro" id="IPR006463">
    <property type="entry name" value="MiaB_methiolase"/>
</dbReference>
<dbReference type="GO" id="GO:0051539">
    <property type="term" value="F:4 iron, 4 sulfur cluster binding"/>
    <property type="evidence" value="ECO:0007669"/>
    <property type="project" value="UniProtKB-UniRule"/>
</dbReference>
<feature type="binding site" evidence="11">
    <location>
        <position position="12"/>
    </location>
    <ligand>
        <name>[4Fe-4S] cluster</name>
        <dbReference type="ChEBI" id="CHEBI:49883"/>
        <label>1</label>
    </ligand>
</feature>
<feature type="domain" description="MTTase N-terminal" evidence="13">
    <location>
        <begin position="3"/>
        <end position="119"/>
    </location>
</feature>
<evidence type="ECO:0000256" key="5">
    <source>
        <dbReference type="ARBA" id="ARBA00022691"/>
    </source>
</evidence>
<evidence type="ECO:0000259" key="13">
    <source>
        <dbReference type="PROSITE" id="PS51449"/>
    </source>
</evidence>
<evidence type="ECO:0000256" key="2">
    <source>
        <dbReference type="ARBA" id="ARBA00022485"/>
    </source>
</evidence>
<dbReference type="PROSITE" id="PS01278">
    <property type="entry name" value="MTTASE_RADICAL"/>
    <property type="match status" value="1"/>
</dbReference>
<dbReference type="Pfam" id="PF01938">
    <property type="entry name" value="TRAM"/>
    <property type="match status" value="1"/>
</dbReference>
<dbReference type="AlphaFoldDB" id="A0A841R0Z6"/>
<dbReference type="InterPro" id="IPR020612">
    <property type="entry name" value="Methylthiotransferase_CS"/>
</dbReference>
<dbReference type="SMART" id="SM00729">
    <property type="entry name" value="Elp3"/>
    <property type="match status" value="1"/>
</dbReference>
<keyword evidence="16" id="KW-1185">Reference proteome</keyword>
<evidence type="ECO:0000259" key="14">
    <source>
        <dbReference type="PROSITE" id="PS51918"/>
    </source>
</evidence>
<accession>A0A841R0Z6</accession>
<dbReference type="HAMAP" id="MF_01864">
    <property type="entry name" value="tRNA_metthiotr_MiaB"/>
    <property type="match status" value="1"/>
</dbReference>
<dbReference type="FunFam" id="3.40.50.12160:FF:000006">
    <property type="entry name" value="tRNA-2-methylthio-N(6)-dimethylallyladenosine synthase"/>
    <property type="match status" value="1"/>
</dbReference>
<proteinExistence type="inferred from homology"/>
<dbReference type="InterPro" id="IPR023404">
    <property type="entry name" value="rSAM_horseshoe"/>
</dbReference>
<dbReference type="InterPro" id="IPR006638">
    <property type="entry name" value="Elp3/MiaA/NifB-like_rSAM"/>
</dbReference>
<evidence type="ECO:0000256" key="3">
    <source>
        <dbReference type="ARBA" id="ARBA00022490"/>
    </source>
</evidence>
<dbReference type="SFLD" id="SFLDG01061">
    <property type="entry name" value="methylthiotransferase"/>
    <property type="match status" value="1"/>
</dbReference>
<organism evidence="15 16">
    <name type="scientific">Negativicoccus succinicivorans</name>
    <dbReference type="NCBI Taxonomy" id="620903"/>
    <lineage>
        <taxon>Bacteria</taxon>
        <taxon>Bacillati</taxon>
        <taxon>Bacillota</taxon>
        <taxon>Negativicutes</taxon>
        <taxon>Veillonellales</taxon>
        <taxon>Veillonellaceae</taxon>
        <taxon>Negativicoccus</taxon>
    </lineage>
</organism>
<keyword evidence="8 11" id="KW-0408">Iron</keyword>
<dbReference type="PROSITE" id="PS51918">
    <property type="entry name" value="RADICAL_SAM"/>
    <property type="match status" value="1"/>
</dbReference>
<dbReference type="SFLD" id="SFLDG01082">
    <property type="entry name" value="B12-binding_domain_containing"/>
    <property type="match status" value="1"/>
</dbReference>
<comment type="catalytic activity">
    <reaction evidence="11">
        <text>N(6)-dimethylallyladenosine(37) in tRNA + (sulfur carrier)-SH + AH2 + 2 S-adenosyl-L-methionine = 2-methylsulfanyl-N(6)-dimethylallyladenosine(37) in tRNA + (sulfur carrier)-H + 5'-deoxyadenosine + L-methionine + A + S-adenosyl-L-homocysteine + 2 H(+)</text>
        <dbReference type="Rhea" id="RHEA:37067"/>
        <dbReference type="Rhea" id="RHEA-COMP:10375"/>
        <dbReference type="Rhea" id="RHEA-COMP:10376"/>
        <dbReference type="Rhea" id="RHEA-COMP:14737"/>
        <dbReference type="Rhea" id="RHEA-COMP:14739"/>
        <dbReference type="ChEBI" id="CHEBI:13193"/>
        <dbReference type="ChEBI" id="CHEBI:15378"/>
        <dbReference type="ChEBI" id="CHEBI:17319"/>
        <dbReference type="ChEBI" id="CHEBI:17499"/>
        <dbReference type="ChEBI" id="CHEBI:29917"/>
        <dbReference type="ChEBI" id="CHEBI:57844"/>
        <dbReference type="ChEBI" id="CHEBI:57856"/>
        <dbReference type="ChEBI" id="CHEBI:59789"/>
        <dbReference type="ChEBI" id="CHEBI:64428"/>
        <dbReference type="ChEBI" id="CHEBI:74415"/>
        <dbReference type="ChEBI" id="CHEBI:74417"/>
        <dbReference type="EC" id="2.8.4.3"/>
    </reaction>
</comment>
<dbReference type="Gene3D" id="3.80.30.20">
    <property type="entry name" value="tm_1862 like domain"/>
    <property type="match status" value="1"/>
</dbReference>
<dbReference type="RefSeq" id="WP_260399098.1">
    <property type="nucleotide sequence ID" value="NZ_CABWNB010000001.1"/>
</dbReference>
<comment type="function">
    <text evidence="1 11">Catalyzes the methylthiolation of N6-(dimethylallyl)adenosine (i(6)A), leading to the formation of 2-methylthio-N6-(dimethylallyl)adenosine (ms(2)i(6)A) at position 37 in tRNAs that read codons beginning with uridine.</text>
</comment>
<dbReference type="GO" id="GO:0005829">
    <property type="term" value="C:cytosol"/>
    <property type="evidence" value="ECO:0007669"/>
    <property type="project" value="TreeGrafter"/>
</dbReference>
<dbReference type="PANTHER" id="PTHR43020">
    <property type="entry name" value="CDK5 REGULATORY SUBUNIT-ASSOCIATED PROTEIN 1"/>
    <property type="match status" value="1"/>
</dbReference>
<evidence type="ECO:0000256" key="9">
    <source>
        <dbReference type="ARBA" id="ARBA00023014"/>
    </source>
</evidence>
<dbReference type="Proteomes" id="UP000591941">
    <property type="component" value="Unassembled WGS sequence"/>
</dbReference>